<reference evidence="4" key="2">
    <citation type="journal article" date="2021" name="PeerJ">
        <title>Extensive microbial diversity within the chicken gut microbiome revealed by metagenomics and culture.</title>
        <authorList>
            <person name="Gilroy R."/>
            <person name="Ravi A."/>
            <person name="Getino M."/>
            <person name="Pursley I."/>
            <person name="Horton D.L."/>
            <person name="Alikhan N.F."/>
            <person name="Baker D."/>
            <person name="Gharbi K."/>
            <person name="Hall N."/>
            <person name="Watson M."/>
            <person name="Adriaenssens E.M."/>
            <person name="Foster-Nyarko E."/>
            <person name="Jarju S."/>
            <person name="Secka A."/>
            <person name="Antonio M."/>
            <person name="Oren A."/>
            <person name="Chaudhuri R.R."/>
            <person name="La Ragione R."/>
            <person name="Hildebrand F."/>
            <person name="Pallen M.J."/>
        </authorList>
    </citation>
    <scope>NUCLEOTIDE SEQUENCE</scope>
    <source>
        <strain evidence="4">20514</strain>
    </source>
</reference>
<feature type="compositionally biased region" description="Polar residues" evidence="1">
    <location>
        <begin position="50"/>
        <end position="59"/>
    </location>
</feature>
<evidence type="ECO:0000256" key="1">
    <source>
        <dbReference type="SAM" id="MobiDB-lite"/>
    </source>
</evidence>
<feature type="chain" id="PRO_5039506621" evidence="2">
    <location>
        <begin position="22"/>
        <end position="531"/>
    </location>
</feature>
<dbReference type="Proteomes" id="UP000810252">
    <property type="component" value="Unassembled WGS sequence"/>
</dbReference>
<evidence type="ECO:0000313" key="5">
    <source>
        <dbReference type="Proteomes" id="UP000810252"/>
    </source>
</evidence>
<name>A0A9D9EKN4_9BACT</name>
<dbReference type="Gene3D" id="2.60.40.2580">
    <property type="match status" value="1"/>
</dbReference>
<sequence length="531" mass="58623">MEKVFRYSFLLCAAALLPACAGEPDLEPDSSPVQEDCVYMDVGLSFSSGEVRTRSNTGDPSDGYVTSDDGTEPGKDRENAIAEVLLLIADTQDNNIAAGLLETSGDGLDFVIPVPFRQLKDHAGEEVHVYVFCNPTDKLKSLAVNTPEGTLPSDFKDMEHTLQDFTEDPAWTDGHFIMSNARMYTSVLPDDWSDYRSVSDPFPLVGEDIQVERSVARVDYRTVRTDNTYPVSSSAADPDDTDNPGVMIRLDSAAFFNVGRSFYYLRRVAGENLSGITLCGAETQDNYVVDTGAEYKLDISGGWDSKSGYYYSNIEDPDSWEWTDLSALEDTEEDNVWGGDAGNTVGYHIWRYITENAAPSRESQVWSVSTGIAFKAKIVAGSGCDQALADVLGKGEEKIYVYDGILYGTWEMTREAGEQDADLRVAWNAVESNGVSLSDAGFTEYTPVDGEYVCYYFYRIVHNDDGADASAVPGPMKYAVVRNNVYKIAVEAVTAFGLTDNTPTEDEYSYMMVTVDVVPWVDREYEIVIDE</sequence>
<accession>A0A9D9EKN4</accession>
<feature type="signal peptide" evidence="2">
    <location>
        <begin position="1"/>
        <end position="21"/>
    </location>
</feature>
<dbReference type="Pfam" id="PF15495">
    <property type="entry name" value="Fimbrillin_C"/>
    <property type="match status" value="1"/>
</dbReference>
<dbReference type="GO" id="GO:0009418">
    <property type="term" value="C:pilus shaft"/>
    <property type="evidence" value="ECO:0007669"/>
    <property type="project" value="InterPro"/>
</dbReference>
<feature type="region of interest" description="Disordered" evidence="1">
    <location>
        <begin position="50"/>
        <end position="75"/>
    </location>
</feature>
<evidence type="ECO:0000259" key="3">
    <source>
        <dbReference type="Pfam" id="PF15495"/>
    </source>
</evidence>
<proteinExistence type="predicted"/>
<organism evidence="4 5">
    <name type="scientific">Candidatus Cryptobacteroides merdigallinarum</name>
    <dbReference type="NCBI Taxonomy" id="2840770"/>
    <lineage>
        <taxon>Bacteria</taxon>
        <taxon>Pseudomonadati</taxon>
        <taxon>Bacteroidota</taxon>
        <taxon>Bacteroidia</taxon>
        <taxon>Bacteroidales</taxon>
        <taxon>Candidatus Cryptobacteroides</taxon>
    </lineage>
</organism>
<evidence type="ECO:0000256" key="2">
    <source>
        <dbReference type="SAM" id="SignalP"/>
    </source>
</evidence>
<gene>
    <name evidence="4" type="ORF">IAC29_08295</name>
</gene>
<feature type="domain" description="Minor fimbrium subunit Mfa1 C-terminal" evidence="3">
    <location>
        <begin position="453"/>
        <end position="525"/>
    </location>
</feature>
<dbReference type="EMBL" id="JADIMQ010000117">
    <property type="protein sequence ID" value="MBO8449254.1"/>
    <property type="molecule type" value="Genomic_DNA"/>
</dbReference>
<protein>
    <submittedName>
        <fullName evidence="4">Mfa1 fimbrilin C-terminal domain-containing protein</fullName>
    </submittedName>
</protein>
<dbReference type="Gene3D" id="2.60.40.3690">
    <property type="match status" value="1"/>
</dbReference>
<dbReference type="InterPro" id="IPR047786">
    <property type="entry name" value="Mfa1_fim"/>
</dbReference>
<comment type="caution">
    <text evidence="4">The sequence shown here is derived from an EMBL/GenBank/DDBJ whole genome shotgun (WGS) entry which is preliminary data.</text>
</comment>
<keyword evidence="2" id="KW-0732">Signal</keyword>
<dbReference type="AlphaFoldDB" id="A0A9D9EKN4"/>
<dbReference type="InterPro" id="IPR029140">
    <property type="entry name" value="Mfa1_C"/>
</dbReference>
<reference evidence="4" key="1">
    <citation type="submission" date="2020-10" db="EMBL/GenBank/DDBJ databases">
        <authorList>
            <person name="Gilroy R."/>
        </authorList>
    </citation>
    <scope>NUCLEOTIDE SEQUENCE</scope>
    <source>
        <strain evidence="4">20514</strain>
    </source>
</reference>
<dbReference type="NCBIfam" id="NF038041">
    <property type="entry name" value="fim_Mfa1_fam"/>
    <property type="match status" value="1"/>
</dbReference>
<evidence type="ECO:0000313" key="4">
    <source>
        <dbReference type="EMBL" id="MBO8449254.1"/>
    </source>
</evidence>